<gene>
    <name evidence="2" type="ORF">Nepgr_007767</name>
</gene>
<feature type="compositionally biased region" description="Low complexity" evidence="1">
    <location>
        <begin position="37"/>
        <end position="73"/>
    </location>
</feature>
<keyword evidence="3" id="KW-1185">Reference proteome</keyword>
<name>A0AAD3S8D0_NEPGR</name>
<evidence type="ECO:0000313" key="2">
    <source>
        <dbReference type="EMBL" id="GMH05927.1"/>
    </source>
</evidence>
<sequence length="166" mass="17976">MGFSESDLGCRKHPNQKQLPGVCSSCLRERLTKLATSDSSYSKPSSIVSDSSSLYSSPPYSSVSSSTRKPSATSRRRHGRNASEAVVIPVGFVLHSGGCIDTNSGLKKSLSVTCAPRDTGVNLNNSEIIDGNCKKKTGFWKKLIRSTSRKTKGVLMHSRTTKETYN</sequence>
<evidence type="ECO:0000313" key="3">
    <source>
        <dbReference type="Proteomes" id="UP001279734"/>
    </source>
</evidence>
<feature type="region of interest" description="Disordered" evidence="1">
    <location>
        <begin position="35"/>
        <end position="81"/>
    </location>
</feature>
<accession>A0AAD3S8D0</accession>
<evidence type="ECO:0000256" key="1">
    <source>
        <dbReference type="SAM" id="MobiDB-lite"/>
    </source>
</evidence>
<dbReference type="Proteomes" id="UP001279734">
    <property type="component" value="Unassembled WGS sequence"/>
</dbReference>
<dbReference type="AlphaFoldDB" id="A0AAD3S8D0"/>
<organism evidence="2 3">
    <name type="scientific">Nepenthes gracilis</name>
    <name type="common">Slender pitcher plant</name>
    <dbReference type="NCBI Taxonomy" id="150966"/>
    <lineage>
        <taxon>Eukaryota</taxon>
        <taxon>Viridiplantae</taxon>
        <taxon>Streptophyta</taxon>
        <taxon>Embryophyta</taxon>
        <taxon>Tracheophyta</taxon>
        <taxon>Spermatophyta</taxon>
        <taxon>Magnoliopsida</taxon>
        <taxon>eudicotyledons</taxon>
        <taxon>Gunneridae</taxon>
        <taxon>Pentapetalae</taxon>
        <taxon>Caryophyllales</taxon>
        <taxon>Nepenthaceae</taxon>
        <taxon>Nepenthes</taxon>
    </lineage>
</organism>
<reference evidence="2" key="1">
    <citation type="submission" date="2023-05" db="EMBL/GenBank/DDBJ databases">
        <title>Nepenthes gracilis genome sequencing.</title>
        <authorList>
            <person name="Fukushima K."/>
        </authorList>
    </citation>
    <scope>NUCLEOTIDE SEQUENCE</scope>
    <source>
        <strain evidence="2">SING2019-196</strain>
    </source>
</reference>
<protein>
    <submittedName>
        <fullName evidence="2">Uncharacterized protein</fullName>
    </submittedName>
</protein>
<dbReference type="PANTHER" id="PTHR34046:SF19">
    <property type="entry name" value="RAPIDLY ELICITED PROTEIN, PUTATIVE-RELATED"/>
    <property type="match status" value="1"/>
</dbReference>
<dbReference type="Pfam" id="PF05340">
    <property type="entry name" value="DUF740"/>
    <property type="match status" value="1"/>
</dbReference>
<comment type="caution">
    <text evidence="2">The sequence shown here is derived from an EMBL/GenBank/DDBJ whole genome shotgun (WGS) entry which is preliminary data.</text>
</comment>
<dbReference type="EMBL" id="BSYO01000006">
    <property type="protein sequence ID" value="GMH05927.1"/>
    <property type="molecule type" value="Genomic_DNA"/>
</dbReference>
<dbReference type="InterPro" id="IPR008004">
    <property type="entry name" value="OCTOPUS-like"/>
</dbReference>
<proteinExistence type="predicted"/>
<feature type="region of interest" description="Disordered" evidence="1">
    <location>
        <begin position="1"/>
        <end position="20"/>
    </location>
</feature>
<dbReference type="PANTHER" id="PTHR34046">
    <property type="entry name" value="OS06G0218800 PROTEIN"/>
    <property type="match status" value="1"/>
</dbReference>